<name>L0E420_THIND</name>
<keyword evidence="1" id="KW-0732">Signal</keyword>
<dbReference type="Pfam" id="PF13529">
    <property type="entry name" value="Peptidase_C39_2"/>
    <property type="match status" value="1"/>
</dbReference>
<protein>
    <submittedName>
        <fullName evidence="3">Peptidase C39 bacteriocin processing TPR repeat-containing protein</fullName>
    </submittedName>
</protein>
<feature type="domain" description="Peptidase C39-like" evidence="2">
    <location>
        <begin position="41"/>
        <end position="145"/>
    </location>
</feature>
<dbReference type="eggNOG" id="COG3271">
    <property type="taxonomic scope" value="Bacteria"/>
</dbReference>
<dbReference type="InterPro" id="IPR039564">
    <property type="entry name" value="Peptidase_C39-like"/>
</dbReference>
<dbReference type="Gene3D" id="3.90.70.10">
    <property type="entry name" value="Cysteine proteinases"/>
    <property type="match status" value="1"/>
</dbReference>
<dbReference type="PATRIC" id="fig|1255043.3.peg.3808"/>
<feature type="signal peptide" evidence="1">
    <location>
        <begin position="1"/>
        <end position="17"/>
    </location>
</feature>
<dbReference type="SUPFAM" id="SSF48452">
    <property type="entry name" value="TPR-like"/>
    <property type="match status" value="1"/>
</dbReference>
<evidence type="ECO:0000313" key="3">
    <source>
        <dbReference type="EMBL" id="AGA35401.1"/>
    </source>
</evidence>
<dbReference type="KEGG" id="tni:TVNIR_3773"/>
<proteinExistence type="predicted"/>
<dbReference type="RefSeq" id="WP_015260493.1">
    <property type="nucleotide sequence ID" value="NC_019902.2"/>
</dbReference>
<dbReference type="STRING" id="1255043.TVNIR_3773"/>
<evidence type="ECO:0000313" key="4">
    <source>
        <dbReference type="Proteomes" id="UP000010809"/>
    </source>
</evidence>
<reference evidence="3" key="1">
    <citation type="submission" date="2015-12" db="EMBL/GenBank/DDBJ databases">
        <authorList>
            <person name="Tikhonova T.V."/>
            <person name="Pavlov A.R."/>
            <person name="Beletsky A.V."/>
            <person name="Mardanov A.V."/>
            <person name="Sorokin D.Y."/>
            <person name="Ravin N.V."/>
            <person name="Popov V.O."/>
        </authorList>
    </citation>
    <scope>NUCLEOTIDE SEQUENCE</scope>
    <source>
        <strain evidence="3">DSM 14787</strain>
    </source>
</reference>
<dbReference type="HOGENOM" id="CLU_069114_0_0_6"/>
<evidence type="ECO:0000256" key="1">
    <source>
        <dbReference type="SAM" id="SignalP"/>
    </source>
</evidence>
<dbReference type="AlphaFoldDB" id="L0E420"/>
<accession>L0E420</accession>
<dbReference type="CDD" id="cd02549">
    <property type="entry name" value="Peptidase_C39A"/>
    <property type="match status" value="1"/>
</dbReference>
<dbReference type="EMBL" id="CP003989">
    <property type="protein sequence ID" value="AGA35401.1"/>
    <property type="molecule type" value="Genomic_DNA"/>
</dbReference>
<dbReference type="OrthoDB" id="5611441at2"/>
<dbReference type="InterPro" id="IPR039563">
    <property type="entry name" value="Peptidase_C39_single_dom"/>
</dbReference>
<gene>
    <name evidence="3" type="ordered locus">TVNIR_3773</name>
</gene>
<keyword evidence="4" id="KW-1185">Reference proteome</keyword>
<evidence type="ECO:0000259" key="2">
    <source>
        <dbReference type="Pfam" id="PF13529"/>
    </source>
</evidence>
<organism evidence="3 4">
    <name type="scientific">Thioalkalivibrio nitratireducens (strain DSM 14787 / UNIQEM 213 / ALEN2)</name>
    <dbReference type="NCBI Taxonomy" id="1255043"/>
    <lineage>
        <taxon>Bacteria</taxon>
        <taxon>Pseudomonadati</taxon>
        <taxon>Pseudomonadota</taxon>
        <taxon>Gammaproteobacteria</taxon>
        <taxon>Chromatiales</taxon>
        <taxon>Ectothiorhodospiraceae</taxon>
        <taxon>Thioalkalivibrio</taxon>
    </lineage>
</organism>
<dbReference type="Proteomes" id="UP000010809">
    <property type="component" value="Chromosome"/>
</dbReference>
<dbReference type="InterPro" id="IPR011990">
    <property type="entry name" value="TPR-like_helical_dom_sf"/>
</dbReference>
<dbReference type="NCBIfam" id="NF033920">
    <property type="entry name" value="C39_PA2778_fam"/>
    <property type="match status" value="1"/>
</dbReference>
<feature type="chain" id="PRO_5003940639" evidence="1">
    <location>
        <begin position="18"/>
        <end position="331"/>
    </location>
</feature>
<sequence length="331" mass="35713">MPVWLLLAALAAGCASAPQSTRIQHDVPADLPPRVELTATPFFPQQEYQCGPAALATVLTAEDIEVLPDDLVAEVYVPERRGSLQAEMRAAARARGLVAYRLRPELDDLLAEIAAGRPVVVFQNLGLGFAPRWHYAVVIGYDLEAGQIVLRSGTIERHVNALPRFERTWARGDHWAFVAVPPDRLPASAEPLRWLSAVNELEQTGMLEPARTGYETAIRHWPGQPIGYIGLANTQFAAGDFPGAEDALHALLETQPGRHEVWNNLAHVLVARQCGPLARQAAACASRLAPQSETYQRTVRTAAGAAASGTACRPLPSCPAETEAAPGDVRP</sequence>
<dbReference type="Gene3D" id="1.25.40.10">
    <property type="entry name" value="Tetratricopeptide repeat domain"/>
    <property type="match status" value="1"/>
</dbReference>